<evidence type="ECO:0000256" key="3">
    <source>
        <dbReference type="ARBA" id="ARBA00022917"/>
    </source>
</evidence>
<protein>
    <submittedName>
        <fullName evidence="4">Uncharacterized protein</fullName>
    </submittedName>
</protein>
<evidence type="ECO:0000256" key="1">
    <source>
        <dbReference type="ARBA" id="ARBA00022540"/>
    </source>
</evidence>
<dbReference type="Pfam" id="PF01652">
    <property type="entry name" value="IF4E"/>
    <property type="match status" value="1"/>
</dbReference>
<proteinExistence type="predicted"/>
<accession>A0A6C0D5Z8</accession>
<dbReference type="PANTHER" id="PTHR11960:SF8">
    <property type="entry name" value="EUKARYOTIC TRANSLATION INITIATION FACTOR 4E1-RELATED"/>
    <property type="match status" value="1"/>
</dbReference>
<dbReference type="Gene3D" id="3.30.760.10">
    <property type="entry name" value="RNA Cap, Translation Initiation Factor Eif4e"/>
    <property type="match status" value="1"/>
</dbReference>
<dbReference type="SUPFAM" id="SSF55418">
    <property type="entry name" value="eIF4e-like"/>
    <property type="match status" value="1"/>
</dbReference>
<dbReference type="EMBL" id="MN739534">
    <property type="protein sequence ID" value="QHT11329.1"/>
    <property type="molecule type" value="Genomic_DNA"/>
</dbReference>
<keyword evidence="1" id="KW-0396">Initiation factor</keyword>
<dbReference type="PANTHER" id="PTHR11960">
    <property type="entry name" value="EUKARYOTIC TRANSLATION INITIATION FACTOR 4E RELATED"/>
    <property type="match status" value="1"/>
</dbReference>
<keyword evidence="3" id="KW-0648">Protein biosynthesis</keyword>
<keyword evidence="2" id="KW-0694">RNA-binding</keyword>
<name>A0A6C0D5Z8_9ZZZZ</name>
<dbReference type="GO" id="GO:0016281">
    <property type="term" value="C:eukaryotic translation initiation factor 4F complex"/>
    <property type="evidence" value="ECO:0007669"/>
    <property type="project" value="TreeGrafter"/>
</dbReference>
<dbReference type="InterPro" id="IPR001040">
    <property type="entry name" value="TIF_eIF_4E"/>
</dbReference>
<evidence type="ECO:0000256" key="2">
    <source>
        <dbReference type="ARBA" id="ARBA00022884"/>
    </source>
</evidence>
<dbReference type="AlphaFoldDB" id="A0A6C0D5Z8"/>
<organism evidence="4">
    <name type="scientific">viral metagenome</name>
    <dbReference type="NCBI Taxonomy" id="1070528"/>
    <lineage>
        <taxon>unclassified sequences</taxon>
        <taxon>metagenomes</taxon>
        <taxon>organismal metagenomes</taxon>
    </lineage>
</organism>
<evidence type="ECO:0000313" key="4">
    <source>
        <dbReference type="EMBL" id="QHT11329.1"/>
    </source>
</evidence>
<dbReference type="GO" id="GO:0003743">
    <property type="term" value="F:translation initiation factor activity"/>
    <property type="evidence" value="ECO:0007669"/>
    <property type="project" value="UniProtKB-KW"/>
</dbReference>
<sequence length="166" mass="19662">MNKLNNDWSCWIHYQNDNEWTLESYKHIAKFSYLKEITLFIENLHESIIKKTMVFFMKDSILPLWETEDNIDGGCFSYKISNNNIVDIFKILLYKIVGNTLIDDENINLNINGISISPKKNFCIIKIWMKKMDCFDNFDTSSTKDPFAIHTIFAIEEQICVFKQHK</sequence>
<dbReference type="GO" id="GO:0000340">
    <property type="term" value="F:RNA 7-methylguanosine cap binding"/>
    <property type="evidence" value="ECO:0007669"/>
    <property type="project" value="TreeGrafter"/>
</dbReference>
<dbReference type="InterPro" id="IPR023398">
    <property type="entry name" value="TIF_eIF4e-like"/>
</dbReference>
<reference evidence="4" key="1">
    <citation type="journal article" date="2020" name="Nature">
        <title>Giant virus diversity and host interactions through global metagenomics.</title>
        <authorList>
            <person name="Schulz F."/>
            <person name="Roux S."/>
            <person name="Paez-Espino D."/>
            <person name="Jungbluth S."/>
            <person name="Walsh D.A."/>
            <person name="Denef V.J."/>
            <person name="McMahon K.D."/>
            <person name="Konstantinidis K.T."/>
            <person name="Eloe-Fadrosh E.A."/>
            <person name="Kyrpides N.C."/>
            <person name="Woyke T."/>
        </authorList>
    </citation>
    <scope>NUCLEOTIDE SEQUENCE</scope>
    <source>
        <strain evidence="4">GVMAG-M-3300023174-116</strain>
    </source>
</reference>